<dbReference type="EMBL" id="JAPFFF010000028">
    <property type="protein sequence ID" value="KAK8847056.1"/>
    <property type="molecule type" value="Genomic_DNA"/>
</dbReference>
<dbReference type="SUPFAM" id="SSF50978">
    <property type="entry name" value="WD40 repeat-like"/>
    <property type="match status" value="1"/>
</dbReference>
<feature type="compositionally biased region" description="Polar residues" evidence="1">
    <location>
        <begin position="317"/>
        <end position="327"/>
    </location>
</feature>
<accession>A0ABR2HHS2</accession>
<proteinExistence type="predicted"/>
<organism evidence="3 4">
    <name type="scientific">Tritrichomonas musculus</name>
    <dbReference type="NCBI Taxonomy" id="1915356"/>
    <lineage>
        <taxon>Eukaryota</taxon>
        <taxon>Metamonada</taxon>
        <taxon>Parabasalia</taxon>
        <taxon>Tritrichomonadida</taxon>
        <taxon>Tritrichomonadidae</taxon>
        <taxon>Tritrichomonas</taxon>
    </lineage>
</organism>
<protein>
    <submittedName>
        <fullName evidence="3">Uncharacterized protein</fullName>
    </submittedName>
</protein>
<dbReference type="InterPro" id="IPR015943">
    <property type="entry name" value="WD40/YVTN_repeat-like_dom_sf"/>
</dbReference>
<feature type="compositionally biased region" description="Polar residues" evidence="1">
    <location>
        <begin position="222"/>
        <end position="231"/>
    </location>
</feature>
<dbReference type="InterPro" id="IPR036322">
    <property type="entry name" value="WD40_repeat_dom_sf"/>
</dbReference>
<feature type="compositionally biased region" description="Pro residues" evidence="1">
    <location>
        <begin position="207"/>
        <end position="218"/>
    </location>
</feature>
<dbReference type="Proteomes" id="UP001470230">
    <property type="component" value="Unassembled WGS sequence"/>
</dbReference>
<dbReference type="EMBL" id="JAPFFF010000254">
    <property type="protein sequence ID" value="KAK8834997.1"/>
    <property type="molecule type" value="Genomic_DNA"/>
</dbReference>
<feature type="compositionally biased region" description="Low complexity" evidence="1">
    <location>
        <begin position="384"/>
        <end position="404"/>
    </location>
</feature>
<feature type="compositionally biased region" description="Polar residues" evidence="1">
    <location>
        <begin position="163"/>
        <end position="173"/>
    </location>
</feature>
<gene>
    <name evidence="3" type="ORF">M9Y10_019631</name>
    <name evidence="2" type="ORF">M9Y10_019954</name>
</gene>
<feature type="compositionally biased region" description="Basic and acidic residues" evidence="1">
    <location>
        <begin position="332"/>
        <end position="342"/>
    </location>
</feature>
<keyword evidence="4" id="KW-1185">Reference proteome</keyword>
<feature type="region of interest" description="Disordered" evidence="1">
    <location>
        <begin position="317"/>
        <end position="404"/>
    </location>
</feature>
<evidence type="ECO:0000313" key="2">
    <source>
        <dbReference type="EMBL" id="KAK8834997.1"/>
    </source>
</evidence>
<comment type="caution">
    <text evidence="3">The sequence shown here is derived from an EMBL/GenBank/DDBJ whole genome shotgun (WGS) entry which is preliminary data.</text>
</comment>
<evidence type="ECO:0000313" key="4">
    <source>
        <dbReference type="Proteomes" id="UP001470230"/>
    </source>
</evidence>
<feature type="region of interest" description="Disordered" evidence="1">
    <location>
        <begin position="152"/>
        <end position="184"/>
    </location>
</feature>
<sequence length="965" mass="109598">MQKEKLPKKQLHSREAKSNRELEILFECLQKYLQDENRTQNKQKICMEYLNILHRENFNTYEYKTVSDFVNNHRKKPIPPQFLIQNRQNQNNALPLAPNQFVGIPQTQPPSSQPFSPQIPNNPNYIPQTLTSTPSLNNTTYNYPSTQPPNQIYDQTNPPPLNNQPFIKQTLPSQHPLKPPEDQPYPMQPFTVMQGTNQQFPSQINNNPPPFQPIPPQPANNTVPPSQTPSDLTEVHVPSIENISPLPPFSTGSSDGPFFPSRTSSDNFFTIKYDLPSRTSSDIPWLPSRTSSDAFTHAQNLPQLNNSTTVQLNTTANSAEASVNGTEANVGEEAKMKSHENDAEVDEEADNEDDDDDQHQNESKKGGKSCSKTNVTGAGDNDSDSSFSSRSPSPSSLSIPFNSSADTCQMKLPNVPKAEGEVNEAVLDDLKIALYDYIKQCYRFIHDTSYPYKTEEEKEANRKVDVIKENEEKIRFQQELEKRFVEATSRLSDLIKSPQVCSHDSICETIDLMSNQRPFSAYTYSLNDKIVSADNSSVQSRSSSEDKSQTQFMETSSSKFTKSENEKESVTVKSYAKELYKAQDNEKLVSFSNGNYDKESYQIVDLTDSEASTIISYSIKDQENPENDLLVLEYAYANYHLNSHVLNLKNMKVETGFFYPVTTMHFHRYNGIDKLFLCGDYRVKEFTIQGLVNNDLQISNTNTYYFGNQEYKTAAITVWDKELVLGCGSKIYFWNIDDNPNSRNKDTLESKVDVEMLENSGLDMSKVDWKHGKSYKTNALITLKDTMAQISSIEIIGNNNDETYLAVSSYLYPAIYIYNKQRVNVSRLVSHTMGVTCLKGFNYNLFSGSFDFIVRLWNTNIGVPSLLCDTNAQRITAIESAFYCDSLFLFIGGENNKINCVDLNKKKHLFEINLKNNLVPRKIVFLTGNDQKIGQHAKLMVISEFSAPNTLNNRKNFSVQFFEFK</sequence>
<feature type="region of interest" description="Disordered" evidence="1">
    <location>
        <begin position="200"/>
        <end position="232"/>
    </location>
</feature>
<evidence type="ECO:0000256" key="1">
    <source>
        <dbReference type="SAM" id="MobiDB-lite"/>
    </source>
</evidence>
<reference evidence="3 4" key="1">
    <citation type="submission" date="2024-04" db="EMBL/GenBank/DDBJ databases">
        <title>Tritrichomonas musculus Genome.</title>
        <authorList>
            <person name="Alves-Ferreira E."/>
            <person name="Grigg M."/>
            <person name="Lorenzi H."/>
            <person name="Galac M."/>
        </authorList>
    </citation>
    <scope>NUCLEOTIDE SEQUENCE [LARGE SCALE GENOMIC DNA]</scope>
    <source>
        <strain evidence="3 4">EAF2021</strain>
    </source>
</reference>
<feature type="compositionally biased region" description="Polar residues" evidence="1">
    <location>
        <begin position="549"/>
        <end position="560"/>
    </location>
</feature>
<dbReference type="Gene3D" id="2.130.10.10">
    <property type="entry name" value="YVTN repeat-like/Quinoprotein amine dehydrogenase"/>
    <property type="match status" value="1"/>
</dbReference>
<feature type="compositionally biased region" description="Acidic residues" evidence="1">
    <location>
        <begin position="343"/>
        <end position="357"/>
    </location>
</feature>
<name>A0ABR2HHS2_9EUKA</name>
<feature type="region of interest" description="Disordered" evidence="1">
    <location>
        <begin position="535"/>
        <end position="564"/>
    </location>
</feature>
<evidence type="ECO:0000313" key="3">
    <source>
        <dbReference type="EMBL" id="KAK8847056.1"/>
    </source>
</evidence>